<dbReference type="AlphaFoldDB" id="A0A3S2MDI0"/>
<protein>
    <submittedName>
        <fullName evidence="1">Uncharacterized protein</fullName>
    </submittedName>
</protein>
<dbReference type="OrthoDB" id="10258141at2759"/>
<gene>
    <name evidence="1" type="ORF">OJAV_G00132000</name>
</gene>
<dbReference type="EMBL" id="CM012449">
    <property type="protein sequence ID" value="RVE65003.1"/>
    <property type="molecule type" value="Genomic_DNA"/>
</dbReference>
<proteinExistence type="predicted"/>
<organism evidence="1 2">
    <name type="scientific">Oryzias javanicus</name>
    <name type="common">Javanese ricefish</name>
    <name type="synonym">Aplocheilus javanicus</name>
    <dbReference type="NCBI Taxonomy" id="123683"/>
    <lineage>
        <taxon>Eukaryota</taxon>
        <taxon>Metazoa</taxon>
        <taxon>Chordata</taxon>
        <taxon>Craniata</taxon>
        <taxon>Vertebrata</taxon>
        <taxon>Euteleostomi</taxon>
        <taxon>Actinopterygii</taxon>
        <taxon>Neopterygii</taxon>
        <taxon>Teleostei</taxon>
        <taxon>Neoteleostei</taxon>
        <taxon>Acanthomorphata</taxon>
        <taxon>Ovalentaria</taxon>
        <taxon>Atherinomorphae</taxon>
        <taxon>Beloniformes</taxon>
        <taxon>Adrianichthyidae</taxon>
        <taxon>Oryziinae</taxon>
        <taxon>Oryzias</taxon>
    </lineage>
</organism>
<reference evidence="1 2" key="2">
    <citation type="submission" date="2019-01" db="EMBL/GenBank/DDBJ databases">
        <title>A chromosome length genome reference of the Java medaka (oryzias javanicus).</title>
        <authorList>
            <person name="Herpin A."/>
            <person name="Takehana Y."/>
            <person name="Naruse K."/>
            <person name="Ansai S."/>
            <person name="Kawaguchi M."/>
        </authorList>
    </citation>
    <scope>NUCLEOTIDE SEQUENCE [LARGE SCALE GENOMIC DNA]</scope>
    <source>
        <strain evidence="1">RS831</strain>
        <tissue evidence="1">Whole body</tissue>
    </source>
</reference>
<reference evidence="1 2" key="1">
    <citation type="submission" date="2018-11" db="EMBL/GenBank/DDBJ databases">
        <authorList>
            <person name="Lopez-Roques C."/>
            <person name="Donnadieu C."/>
            <person name="Bouchez O."/>
            <person name="Klopp C."/>
            <person name="Cabau C."/>
            <person name="Zahm M."/>
        </authorList>
    </citation>
    <scope>NUCLEOTIDE SEQUENCE [LARGE SCALE GENOMIC DNA]</scope>
    <source>
        <strain evidence="1">RS831</strain>
        <tissue evidence="1">Whole body</tissue>
    </source>
</reference>
<accession>A0A3S2MDI0</accession>
<dbReference type="Proteomes" id="UP000283210">
    <property type="component" value="Chromosome 13"/>
</dbReference>
<sequence>MQSEDVVSLQVSLFHLSTKCYPDRVDYVDKVLESTVEIFNKLNLEQCRSLSHPGARDKSVTSAPRGAAPLLTSSALPATQGFRRGAAV</sequence>
<name>A0A3S2MDI0_ORYJA</name>
<evidence type="ECO:0000313" key="2">
    <source>
        <dbReference type="Proteomes" id="UP000283210"/>
    </source>
</evidence>
<evidence type="ECO:0000313" key="1">
    <source>
        <dbReference type="EMBL" id="RVE65003.1"/>
    </source>
</evidence>
<keyword evidence="2" id="KW-1185">Reference proteome</keyword>